<dbReference type="PANTHER" id="PTHR44688">
    <property type="entry name" value="DNA-BINDING TRANSCRIPTIONAL ACTIVATOR DEVR_DOSR"/>
    <property type="match status" value="1"/>
</dbReference>
<dbReference type="SMART" id="SM00421">
    <property type="entry name" value="HTH_LUXR"/>
    <property type="match status" value="1"/>
</dbReference>
<dbReference type="PROSITE" id="PS50043">
    <property type="entry name" value="HTH_LUXR_2"/>
    <property type="match status" value="1"/>
</dbReference>
<gene>
    <name evidence="5" type="ORF">AACH10_14035</name>
</gene>
<dbReference type="EMBL" id="JBBUTH010000007">
    <property type="protein sequence ID" value="MEK8051367.1"/>
    <property type="molecule type" value="Genomic_DNA"/>
</dbReference>
<dbReference type="Gene3D" id="3.30.450.80">
    <property type="entry name" value="Transcription factor LuxR-like, autoinducer-binding domain"/>
    <property type="match status" value="1"/>
</dbReference>
<protein>
    <submittedName>
        <fullName evidence="5">Autoinducer binding domain-containing protein</fullName>
    </submittedName>
</protein>
<dbReference type="Gene3D" id="1.10.10.10">
    <property type="entry name" value="Winged helix-like DNA-binding domain superfamily/Winged helix DNA-binding domain"/>
    <property type="match status" value="1"/>
</dbReference>
<evidence type="ECO:0000256" key="3">
    <source>
        <dbReference type="ARBA" id="ARBA00023163"/>
    </source>
</evidence>
<evidence type="ECO:0000313" key="5">
    <source>
        <dbReference type="EMBL" id="MEK8051367.1"/>
    </source>
</evidence>
<reference evidence="5 6" key="1">
    <citation type="submission" date="2024-04" db="EMBL/GenBank/DDBJ databases">
        <title>Novel species of the genus Ideonella isolated from streams.</title>
        <authorList>
            <person name="Lu H."/>
        </authorList>
    </citation>
    <scope>NUCLEOTIDE SEQUENCE [LARGE SCALE GENOMIC DNA]</scope>
    <source>
        <strain evidence="5 6">DXS22W</strain>
    </source>
</reference>
<dbReference type="SUPFAM" id="SSF75516">
    <property type="entry name" value="Pheromone-binding domain of LuxR-like quorum-sensing transcription factors"/>
    <property type="match status" value="1"/>
</dbReference>
<proteinExistence type="predicted"/>
<keyword evidence="6" id="KW-1185">Reference proteome</keyword>
<accession>A0ABU9CLC3</accession>
<dbReference type="InterPro" id="IPR000792">
    <property type="entry name" value="Tscrpt_reg_LuxR_C"/>
</dbReference>
<keyword evidence="1" id="KW-0805">Transcription regulation</keyword>
<dbReference type="InterPro" id="IPR016032">
    <property type="entry name" value="Sig_transdc_resp-reg_C-effctor"/>
</dbReference>
<dbReference type="Pfam" id="PF03472">
    <property type="entry name" value="Autoind_bind"/>
    <property type="match status" value="1"/>
</dbReference>
<dbReference type="PRINTS" id="PR00038">
    <property type="entry name" value="HTHLUXR"/>
</dbReference>
<sequence>MRPEIVGLARAGSSAELEQALARLAGALGFDAAVAVIEDWRSFGAPVRHMVASTGQTWVLTYRQHRLHETSPIVRHCRQSTEPLVWTAERLWDEAPEYWRAATCAGFWEGLSVASHRPMSLCLVSLVRGRGAFCQAEVLPDVPDEYGLLAELLHDRLLRIVRDECLSTRLGQVSRRELECLHWTARGKTSGETGQLLNVSEATVNFHLQRAMTKLEATNRQKAVAVATALGLFTPAATGGPGGLTEAGTD</sequence>
<evidence type="ECO:0000313" key="6">
    <source>
        <dbReference type="Proteomes" id="UP001365405"/>
    </source>
</evidence>
<dbReference type="RefSeq" id="WP_341411051.1">
    <property type="nucleotide sequence ID" value="NZ_JBBUTH010000007.1"/>
</dbReference>
<feature type="domain" description="HTH luxR-type" evidence="4">
    <location>
        <begin position="166"/>
        <end position="231"/>
    </location>
</feature>
<dbReference type="InterPro" id="IPR036388">
    <property type="entry name" value="WH-like_DNA-bd_sf"/>
</dbReference>
<evidence type="ECO:0000256" key="2">
    <source>
        <dbReference type="ARBA" id="ARBA00023125"/>
    </source>
</evidence>
<evidence type="ECO:0000256" key="1">
    <source>
        <dbReference type="ARBA" id="ARBA00023015"/>
    </source>
</evidence>
<organism evidence="5 6">
    <name type="scientific">Pseudaquabacterium inlustre</name>
    <dbReference type="NCBI Taxonomy" id="2984192"/>
    <lineage>
        <taxon>Bacteria</taxon>
        <taxon>Pseudomonadati</taxon>
        <taxon>Pseudomonadota</taxon>
        <taxon>Betaproteobacteria</taxon>
        <taxon>Burkholderiales</taxon>
        <taxon>Sphaerotilaceae</taxon>
        <taxon>Pseudaquabacterium</taxon>
    </lineage>
</organism>
<keyword evidence="3" id="KW-0804">Transcription</keyword>
<dbReference type="Proteomes" id="UP001365405">
    <property type="component" value="Unassembled WGS sequence"/>
</dbReference>
<dbReference type="Pfam" id="PF00196">
    <property type="entry name" value="GerE"/>
    <property type="match status" value="1"/>
</dbReference>
<name>A0ABU9CLC3_9BURK</name>
<keyword evidence="2" id="KW-0238">DNA-binding</keyword>
<dbReference type="InterPro" id="IPR005143">
    <property type="entry name" value="TF_LuxR_autoind-bd_dom"/>
</dbReference>
<evidence type="ECO:0000259" key="4">
    <source>
        <dbReference type="PROSITE" id="PS50043"/>
    </source>
</evidence>
<dbReference type="PANTHER" id="PTHR44688:SF16">
    <property type="entry name" value="DNA-BINDING TRANSCRIPTIONAL ACTIVATOR DEVR_DOSR"/>
    <property type="match status" value="1"/>
</dbReference>
<dbReference type="CDD" id="cd06170">
    <property type="entry name" value="LuxR_C_like"/>
    <property type="match status" value="1"/>
</dbReference>
<comment type="caution">
    <text evidence="5">The sequence shown here is derived from an EMBL/GenBank/DDBJ whole genome shotgun (WGS) entry which is preliminary data.</text>
</comment>
<dbReference type="SUPFAM" id="SSF46894">
    <property type="entry name" value="C-terminal effector domain of the bipartite response regulators"/>
    <property type="match status" value="1"/>
</dbReference>
<dbReference type="InterPro" id="IPR036693">
    <property type="entry name" value="TF_LuxR_autoind-bd_dom_sf"/>
</dbReference>